<dbReference type="AlphaFoldDB" id="A0AAD4YZP1"/>
<comment type="caution">
    <text evidence="1">The sequence shown here is derived from an EMBL/GenBank/DDBJ whole genome shotgun (WGS) entry which is preliminary data.</text>
</comment>
<evidence type="ECO:0000313" key="1">
    <source>
        <dbReference type="EMBL" id="KAI5327264.1"/>
    </source>
</evidence>
<dbReference type="PANTHER" id="PTHR11439">
    <property type="entry name" value="GAG-POL-RELATED RETROTRANSPOSON"/>
    <property type="match status" value="1"/>
</dbReference>
<name>A0AAD4YZP1_PRUDU</name>
<dbReference type="EMBL" id="JAJFAZ020000005">
    <property type="protein sequence ID" value="KAI5327264.1"/>
    <property type="molecule type" value="Genomic_DNA"/>
</dbReference>
<keyword evidence="2" id="KW-1185">Reference proteome</keyword>
<accession>A0AAD4YZP1</accession>
<dbReference type="CDD" id="cd09272">
    <property type="entry name" value="RNase_HI_RT_Ty1"/>
    <property type="match status" value="1"/>
</dbReference>
<evidence type="ECO:0000313" key="2">
    <source>
        <dbReference type="Proteomes" id="UP001054821"/>
    </source>
</evidence>
<proteinExistence type="predicted"/>
<sequence>MFEEINALLRNQTWSLVPPSPTHTPVVSHDGALYLNQLKYVPDLLHKSNLIHAKPASTPLAAKSVLTASNGDLLASPAEYRELVGSLQCPDSRRSTTGYLIYLGSNLISRCSKKQQIVSRSSVESEYRALAHACAESSWFCSVLCYMTWAFDCLFQFSCIVTISTQLIWWQTWYSMLILATLNLTTTLFARRWPLGVIKSTSSPLLINLRIVSLNHFTSHATSLMFQTCLSKAAQFAGGC</sequence>
<reference evidence="1 2" key="1">
    <citation type="journal article" date="2022" name="G3 (Bethesda)">
        <title>Whole-genome sequence and methylome profiling of the almond [Prunus dulcis (Mill.) D.A. Webb] cultivar 'Nonpareil'.</title>
        <authorList>
            <person name="D'Amico-Willman K.M."/>
            <person name="Ouma W.Z."/>
            <person name="Meulia T."/>
            <person name="Sideli G.M."/>
            <person name="Gradziel T.M."/>
            <person name="Fresnedo-Ramirez J."/>
        </authorList>
    </citation>
    <scope>NUCLEOTIDE SEQUENCE [LARGE SCALE GENOMIC DNA]</scope>
    <source>
        <strain evidence="1">Clone GOH B32 T37-40</strain>
    </source>
</reference>
<organism evidence="1 2">
    <name type="scientific">Prunus dulcis</name>
    <name type="common">Almond</name>
    <name type="synonym">Amygdalus dulcis</name>
    <dbReference type="NCBI Taxonomy" id="3755"/>
    <lineage>
        <taxon>Eukaryota</taxon>
        <taxon>Viridiplantae</taxon>
        <taxon>Streptophyta</taxon>
        <taxon>Embryophyta</taxon>
        <taxon>Tracheophyta</taxon>
        <taxon>Spermatophyta</taxon>
        <taxon>Magnoliopsida</taxon>
        <taxon>eudicotyledons</taxon>
        <taxon>Gunneridae</taxon>
        <taxon>Pentapetalae</taxon>
        <taxon>rosids</taxon>
        <taxon>fabids</taxon>
        <taxon>Rosales</taxon>
        <taxon>Rosaceae</taxon>
        <taxon>Amygdaloideae</taxon>
        <taxon>Amygdaleae</taxon>
        <taxon>Prunus</taxon>
    </lineage>
</organism>
<dbReference type="Proteomes" id="UP001054821">
    <property type="component" value="Chromosome 5"/>
</dbReference>
<dbReference type="PANTHER" id="PTHR11439:SF494">
    <property type="entry name" value="CYSTEINE-RICH RLK (RECEPTOR-LIKE PROTEIN KINASE) 8"/>
    <property type="match status" value="1"/>
</dbReference>
<gene>
    <name evidence="1" type="ORF">L3X38_026660</name>
</gene>
<protein>
    <submittedName>
        <fullName evidence="1">Uncharacterized protein</fullName>
    </submittedName>
</protein>